<dbReference type="STRING" id="3988.B9SWS1"/>
<dbReference type="InParanoid" id="B9SWS1"/>
<keyword evidence="6 9" id="KW-0326">Glycosidase</keyword>
<keyword evidence="7" id="KW-0961">Cell wall biogenesis/degradation</keyword>
<evidence type="ECO:0000256" key="9">
    <source>
        <dbReference type="RuleBase" id="RU361169"/>
    </source>
</evidence>
<evidence type="ECO:0000256" key="8">
    <source>
        <dbReference type="PROSITE-ProRule" id="PRU10052"/>
    </source>
</evidence>
<dbReference type="Pfam" id="PF00295">
    <property type="entry name" value="Glyco_hydro_28"/>
    <property type="match status" value="1"/>
</dbReference>
<dbReference type="InterPro" id="IPR000743">
    <property type="entry name" value="Glyco_hydro_28"/>
</dbReference>
<reference evidence="11" key="1">
    <citation type="journal article" date="2010" name="Nat. Biotechnol.">
        <title>Draft genome sequence of the oilseed species Ricinus communis.</title>
        <authorList>
            <person name="Chan A.P."/>
            <person name="Crabtree J."/>
            <person name="Zhao Q."/>
            <person name="Lorenzi H."/>
            <person name="Orvis J."/>
            <person name="Puiu D."/>
            <person name="Melake-Berhan A."/>
            <person name="Jones K.M."/>
            <person name="Redman J."/>
            <person name="Chen G."/>
            <person name="Cahoon E.B."/>
            <person name="Gedil M."/>
            <person name="Stanke M."/>
            <person name="Haas B.J."/>
            <person name="Wortman J.R."/>
            <person name="Fraser-Liggett C.M."/>
            <person name="Ravel J."/>
            <person name="Rabinowicz P.D."/>
        </authorList>
    </citation>
    <scope>NUCLEOTIDE SEQUENCE [LARGE SCALE GENOMIC DNA]</scope>
    <source>
        <strain evidence="11">cv. Hale</strain>
    </source>
</reference>
<dbReference type="Proteomes" id="UP000008311">
    <property type="component" value="Unassembled WGS sequence"/>
</dbReference>
<dbReference type="InterPro" id="IPR012334">
    <property type="entry name" value="Pectin_lyas_fold"/>
</dbReference>
<keyword evidence="5 9" id="KW-0378">Hydrolase</keyword>
<dbReference type="eggNOG" id="ENOG502QST2">
    <property type="taxonomic scope" value="Eukaryota"/>
</dbReference>
<evidence type="ECO:0000256" key="5">
    <source>
        <dbReference type="ARBA" id="ARBA00022801"/>
    </source>
</evidence>
<evidence type="ECO:0000313" key="11">
    <source>
        <dbReference type="Proteomes" id="UP000008311"/>
    </source>
</evidence>
<name>B9SWS1_RICCO</name>
<dbReference type="EC" id="3.2.1.15" evidence="10"/>
<gene>
    <name evidence="10" type="ORF">RCOM_0508820</name>
</gene>
<proteinExistence type="inferred from homology"/>
<evidence type="ECO:0000313" key="10">
    <source>
        <dbReference type="EMBL" id="EEF31950.1"/>
    </source>
</evidence>
<dbReference type="PANTHER" id="PTHR31375">
    <property type="match status" value="1"/>
</dbReference>
<dbReference type="AlphaFoldDB" id="B9SWS1"/>
<dbReference type="GO" id="GO:0004650">
    <property type="term" value="F:polygalacturonase activity"/>
    <property type="evidence" value="ECO:0007669"/>
    <property type="project" value="UniProtKB-EC"/>
</dbReference>
<dbReference type="GO" id="GO:0071555">
    <property type="term" value="P:cell wall organization"/>
    <property type="evidence" value="ECO:0007669"/>
    <property type="project" value="UniProtKB-KW"/>
</dbReference>
<evidence type="ECO:0000256" key="3">
    <source>
        <dbReference type="ARBA" id="ARBA00022512"/>
    </source>
</evidence>
<evidence type="ECO:0000256" key="7">
    <source>
        <dbReference type="ARBA" id="ARBA00023316"/>
    </source>
</evidence>
<comment type="similarity">
    <text evidence="2 9">Belongs to the glycosyl hydrolase 28 family.</text>
</comment>
<dbReference type="GO" id="GO:0005975">
    <property type="term" value="P:carbohydrate metabolic process"/>
    <property type="evidence" value="ECO:0007669"/>
    <property type="project" value="InterPro"/>
</dbReference>
<feature type="active site" evidence="8">
    <location>
        <position position="55"/>
    </location>
</feature>
<evidence type="ECO:0000256" key="1">
    <source>
        <dbReference type="ARBA" id="ARBA00004191"/>
    </source>
</evidence>
<evidence type="ECO:0000256" key="6">
    <source>
        <dbReference type="ARBA" id="ARBA00023295"/>
    </source>
</evidence>
<organism evidence="10 11">
    <name type="scientific">Ricinus communis</name>
    <name type="common">Castor bean</name>
    <dbReference type="NCBI Taxonomy" id="3988"/>
    <lineage>
        <taxon>Eukaryota</taxon>
        <taxon>Viridiplantae</taxon>
        <taxon>Streptophyta</taxon>
        <taxon>Embryophyta</taxon>
        <taxon>Tracheophyta</taxon>
        <taxon>Spermatophyta</taxon>
        <taxon>Magnoliopsida</taxon>
        <taxon>eudicotyledons</taxon>
        <taxon>Gunneridae</taxon>
        <taxon>Pentapetalae</taxon>
        <taxon>rosids</taxon>
        <taxon>fabids</taxon>
        <taxon>Malpighiales</taxon>
        <taxon>Euphorbiaceae</taxon>
        <taxon>Acalyphoideae</taxon>
        <taxon>Acalypheae</taxon>
        <taxon>Ricinus</taxon>
    </lineage>
</organism>
<keyword evidence="4" id="KW-0964">Secreted</keyword>
<accession>B9SWS1</accession>
<protein>
    <submittedName>
        <fullName evidence="10">Polygalacturonase, putative</fullName>
        <ecNumber evidence="10">3.2.1.15</ecNumber>
    </submittedName>
</protein>
<dbReference type="EMBL" id="EQ974210">
    <property type="protein sequence ID" value="EEF31950.1"/>
    <property type="molecule type" value="Genomic_DNA"/>
</dbReference>
<dbReference type="SMART" id="SM00710">
    <property type="entry name" value="PbH1"/>
    <property type="match status" value="5"/>
</dbReference>
<keyword evidence="11" id="KW-1185">Reference proteome</keyword>
<dbReference type="PROSITE" id="PS00502">
    <property type="entry name" value="POLYGALACTURONASE"/>
    <property type="match status" value="1"/>
</dbReference>
<dbReference type="InterPro" id="IPR011050">
    <property type="entry name" value="Pectin_lyase_fold/virulence"/>
</dbReference>
<sequence length="216" mass="23313">MIAPEESPNTDGIDISASSHINIRNSLISTGDDCIAINGFTSNINISGVLCGPGHGISVGSLGKNGAYETVEDIHVENCTFNGTQNGVRIKTWPGGSGYARRISFEQINLIASQNPIIIDQNYWDHFQYGRESSDVHISDVTYREIRGTSADLRAISLNCGKSTGCSNIVMDNIDIIPSTPGMQLYAFCNNAYGSSTSASPNVPCLSKRFDSLFHR</sequence>
<keyword evidence="3" id="KW-0134">Cell wall</keyword>
<evidence type="ECO:0000256" key="2">
    <source>
        <dbReference type="ARBA" id="ARBA00008834"/>
    </source>
</evidence>
<dbReference type="Gene3D" id="2.160.20.10">
    <property type="entry name" value="Single-stranded right-handed beta-helix, Pectin lyase-like"/>
    <property type="match status" value="1"/>
</dbReference>
<dbReference type="InterPro" id="IPR006626">
    <property type="entry name" value="PbH1"/>
</dbReference>
<evidence type="ECO:0000256" key="4">
    <source>
        <dbReference type="ARBA" id="ARBA00022525"/>
    </source>
</evidence>
<comment type="subcellular location">
    <subcellularLocation>
        <location evidence="1">Secreted</location>
        <location evidence="1">Cell wall</location>
    </subcellularLocation>
</comment>
<dbReference type="SUPFAM" id="SSF51126">
    <property type="entry name" value="Pectin lyase-like"/>
    <property type="match status" value="1"/>
</dbReference>